<evidence type="ECO:0000313" key="7">
    <source>
        <dbReference type="EMBL" id="VFT91544.1"/>
    </source>
</evidence>
<dbReference type="OrthoDB" id="1046782at2759"/>
<accession>A0A485L1F5</accession>
<dbReference type="GO" id="GO:0006629">
    <property type="term" value="P:lipid metabolic process"/>
    <property type="evidence" value="ECO:0007669"/>
    <property type="project" value="InterPro"/>
</dbReference>
<keyword evidence="1" id="KW-0472">Membrane</keyword>
<dbReference type="EMBL" id="CAADRA010005593">
    <property type="protein sequence ID" value="VFT91544.1"/>
    <property type="molecule type" value="Genomic_DNA"/>
</dbReference>
<proteinExistence type="predicted"/>
<dbReference type="Gene3D" id="3.20.20.190">
    <property type="entry name" value="Phosphatidylinositol (PI) phosphodiesterase"/>
    <property type="match status" value="1"/>
</dbReference>
<evidence type="ECO:0000313" key="8">
    <source>
        <dbReference type="Proteomes" id="UP000332933"/>
    </source>
</evidence>
<dbReference type="EMBL" id="VJMH01005572">
    <property type="protein sequence ID" value="KAF0694386.1"/>
    <property type="molecule type" value="Genomic_DNA"/>
</dbReference>
<dbReference type="EMBL" id="VJMH01000861">
    <property type="protein sequence ID" value="KAF0714119.1"/>
    <property type="molecule type" value="Genomic_DNA"/>
</dbReference>
<reference evidence="2" key="2">
    <citation type="submission" date="2019-06" db="EMBL/GenBank/DDBJ databases">
        <title>Genomics analysis of Aphanomyces spp. identifies a new class of oomycete effector associated with host adaptation.</title>
        <authorList>
            <person name="Gaulin E."/>
        </authorList>
    </citation>
    <scope>NUCLEOTIDE SEQUENCE</scope>
    <source>
        <strain evidence="2">CBS 578.67</strain>
    </source>
</reference>
<protein>
    <submittedName>
        <fullName evidence="6">Aste57867_12428 protein</fullName>
    </submittedName>
    <submittedName>
        <fullName evidence="7">Aste57867_14726 protein</fullName>
    </submittedName>
    <submittedName>
        <fullName evidence="5">Aste57867_4034 protein</fullName>
    </submittedName>
</protein>
<gene>
    <name evidence="7" type="primary">Aste57867_14726</name>
    <name evidence="6" type="synonym">Aste57867_12428</name>
    <name evidence="5" type="synonym">Aste57867_4034</name>
    <name evidence="4" type="ORF">As57867_004023</name>
    <name evidence="3" type="ORF">As57867_012382</name>
    <name evidence="2" type="ORF">As57867_014671</name>
    <name evidence="6" type="ORF">ASTE57867_12428</name>
    <name evidence="7" type="ORF">ASTE57867_14726</name>
    <name evidence="5" type="ORF">ASTE57867_4034</name>
</gene>
<dbReference type="AlphaFoldDB" id="A0A485L1F5"/>
<dbReference type="PANTHER" id="PTHR13593:SF113">
    <property type="entry name" value="SI:DKEY-266F7.9"/>
    <property type="match status" value="1"/>
</dbReference>
<dbReference type="InterPro" id="IPR051057">
    <property type="entry name" value="PI-PLC_domain"/>
</dbReference>
<sequence>MREGFGRPTSSIWNDSVYVWVQFCIFTVGVTFLFRIMSRKPSKKHAPPELATWMTDSPTALLHLPLNQITLLGSHNSGTYDIRGKTTSGDCDAKLAPYIKRIPGVALFVRQWAKCQRLTVAHQLEAGIRYLDVRVQVSPDGTSMRLCHSICGIDLDDFLDQVKGFLDAHPLELVVLDVNHIYVSEETHHAHVLTRIIDRLGGTARIAPTAMPPSTSLHAFRAANVQVAVLYHHDPTALSHNVWPSHHITSPWPNVPTKAEVFAAAKTNLADRLNQLATETHQLHVLQLVPTARGGDLIKHFSVLGFSKPVLKDAPAWLVAETSTALHGCNVVLVDDCGFNQHAMAAAVAAINARKAATASTASIHVDVPGQ</sequence>
<organism evidence="7 8">
    <name type="scientific">Aphanomyces stellatus</name>
    <dbReference type="NCBI Taxonomy" id="120398"/>
    <lineage>
        <taxon>Eukaryota</taxon>
        <taxon>Sar</taxon>
        <taxon>Stramenopiles</taxon>
        <taxon>Oomycota</taxon>
        <taxon>Saprolegniomycetes</taxon>
        <taxon>Saprolegniales</taxon>
        <taxon>Verrucalvaceae</taxon>
        <taxon>Aphanomyces</taxon>
    </lineage>
</organism>
<feature type="transmembrane region" description="Helical" evidence="1">
    <location>
        <begin position="17"/>
        <end position="36"/>
    </location>
</feature>
<dbReference type="EMBL" id="CAADRA010005390">
    <property type="protein sequence ID" value="VFT89279.1"/>
    <property type="molecule type" value="Genomic_DNA"/>
</dbReference>
<reference evidence="7 8" key="1">
    <citation type="submission" date="2019-03" db="EMBL/GenBank/DDBJ databases">
        <authorList>
            <person name="Gaulin E."/>
            <person name="Dumas B."/>
        </authorList>
    </citation>
    <scope>NUCLEOTIDE SEQUENCE [LARGE SCALE GENOMIC DNA]</scope>
    <source>
        <strain evidence="7">CBS 568.67</strain>
    </source>
</reference>
<dbReference type="EMBL" id="VJMH01005369">
    <property type="protein sequence ID" value="KAF0696827.1"/>
    <property type="molecule type" value="Genomic_DNA"/>
</dbReference>
<keyword evidence="1" id="KW-0812">Transmembrane</keyword>
<name>A0A485L1F5_9STRA</name>
<dbReference type="PROSITE" id="PS50007">
    <property type="entry name" value="PIPLC_X_DOMAIN"/>
    <property type="match status" value="1"/>
</dbReference>
<dbReference type="PANTHER" id="PTHR13593">
    <property type="match status" value="1"/>
</dbReference>
<dbReference type="Pfam" id="PF26146">
    <property type="entry name" value="PI-PLC_X"/>
    <property type="match status" value="1"/>
</dbReference>
<dbReference type="Proteomes" id="UP000332933">
    <property type="component" value="Unassembled WGS sequence"/>
</dbReference>
<dbReference type="EMBL" id="CAADRA010000861">
    <property type="protein sequence ID" value="VFT81169.1"/>
    <property type="molecule type" value="Genomic_DNA"/>
</dbReference>
<keyword evidence="8" id="KW-1185">Reference proteome</keyword>
<dbReference type="GO" id="GO:0008081">
    <property type="term" value="F:phosphoric diester hydrolase activity"/>
    <property type="evidence" value="ECO:0007669"/>
    <property type="project" value="InterPro"/>
</dbReference>
<dbReference type="InterPro" id="IPR017946">
    <property type="entry name" value="PLC-like_Pdiesterase_TIM-brl"/>
</dbReference>
<keyword evidence="1" id="KW-1133">Transmembrane helix</keyword>
<evidence type="ECO:0000313" key="6">
    <source>
        <dbReference type="EMBL" id="VFT89279.1"/>
    </source>
</evidence>
<evidence type="ECO:0000256" key="1">
    <source>
        <dbReference type="SAM" id="Phobius"/>
    </source>
</evidence>
<dbReference type="SUPFAM" id="SSF51695">
    <property type="entry name" value="PLC-like phosphodiesterases"/>
    <property type="match status" value="1"/>
</dbReference>
<evidence type="ECO:0000313" key="3">
    <source>
        <dbReference type="EMBL" id="KAF0696827.1"/>
    </source>
</evidence>
<evidence type="ECO:0000313" key="2">
    <source>
        <dbReference type="EMBL" id="KAF0694386.1"/>
    </source>
</evidence>
<evidence type="ECO:0000313" key="4">
    <source>
        <dbReference type="EMBL" id="KAF0714119.1"/>
    </source>
</evidence>
<evidence type="ECO:0000313" key="5">
    <source>
        <dbReference type="EMBL" id="VFT81169.1"/>
    </source>
</evidence>